<dbReference type="AlphaFoldDB" id="A0A8H4L3E5"/>
<gene>
    <name evidence="2" type="ORF">FALBO_10843</name>
</gene>
<organism evidence="2 3">
    <name type="scientific">Fusarium albosuccineum</name>
    <dbReference type="NCBI Taxonomy" id="1237068"/>
    <lineage>
        <taxon>Eukaryota</taxon>
        <taxon>Fungi</taxon>
        <taxon>Dikarya</taxon>
        <taxon>Ascomycota</taxon>
        <taxon>Pezizomycotina</taxon>
        <taxon>Sordariomycetes</taxon>
        <taxon>Hypocreomycetidae</taxon>
        <taxon>Hypocreales</taxon>
        <taxon>Nectriaceae</taxon>
        <taxon>Fusarium</taxon>
        <taxon>Fusarium decemcellulare species complex</taxon>
    </lineage>
</organism>
<dbReference type="EMBL" id="JAADYS010001548">
    <property type="protein sequence ID" value="KAF4462355.1"/>
    <property type="molecule type" value="Genomic_DNA"/>
</dbReference>
<evidence type="ECO:0000313" key="2">
    <source>
        <dbReference type="EMBL" id="KAF4462355.1"/>
    </source>
</evidence>
<dbReference type="Proteomes" id="UP000554235">
    <property type="component" value="Unassembled WGS sequence"/>
</dbReference>
<evidence type="ECO:0000313" key="3">
    <source>
        <dbReference type="Proteomes" id="UP000554235"/>
    </source>
</evidence>
<name>A0A8H4L3E5_9HYPO</name>
<keyword evidence="3" id="KW-1185">Reference proteome</keyword>
<feature type="region of interest" description="Disordered" evidence="1">
    <location>
        <begin position="1"/>
        <end position="34"/>
    </location>
</feature>
<reference evidence="2 3" key="1">
    <citation type="submission" date="2020-01" db="EMBL/GenBank/DDBJ databases">
        <title>Identification and distribution of gene clusters putatively required for synthesis of sphingolipid metabolism inhibitors in phylogenetically diverse species of the filamentous fungus Fusarium.</title>
        <authorList>
            <person name="Kim H.-S."/>
            <person name="Busman M."/>
            <person name="Brown D.W."/>
            <person name="Divon H."/>
            <person name="Uhlig S."/>
            <person name="Proctor R.H."/>
        </authorList>
    </citation>
    <scope>NUCLEOTIDE SEQUENCE [LARGE SCALE GENOMIC DNA]</scope>
    <source>
        <strain evidence="2 3">NRRL 20459</strain>
    </source>
</reference>
<evidence type="ECO:0000256" key="1">
    <source>
        <dbReference type="SAM" id="MobiDB-lite"/>
    </source>
</evidence>
<protein>
    <submittedName>
        <fullName evidence="2">Uncharacterized protein</fullName>
    </submittedName>
</protein>
<proteinExistence type="predicted"/>
<accession>A0A8H4L3E5</accession>
<feature type="compositionally biased region" description="Basic and acidic residues" evidence="1">
    <location>
        <begin position="1"/>
        <end position="16"/>
    </location>
</feature>
<comment type="caution">
    <text evidence="2">The sequence shown here is derived from an EMBL/GenBank/DDBJ whole genome shotgun (WGS) entry which is preliminary data.</text>
</comment>
<sequence>MGPSHRIADAGRDGRKLGGGQSHVMDAAPESGFKGSLIKTNKTKKESGLVLLSETCCPESQRGREQCVSPCTGHRLAKNAQKPGMPAAWRVLGLADPDPGALLAVNPTLGTISVPTAGWGLFMRRLPPSL</sequence>